<dbReference type="AlphaFoldDB" id="A0A8S1UDX2"/>
<dbReference type="Proteomes" id="UP000689195">
    <property type="component" value="Unassembled WGS sequence"/>
</dbReference>
<proteinExistence type="predicted"/>
<name>A0A8S1UDX2_9CILI</name>
<accession>A0A8S1UDX2</accession>
<evidence type="ECO:0000313" key="1">
    <source>
        <dbReference type="EMBL" id="CAD8161929.1"/>
    </source>
</evidence>
<dbReference type="EMBL" id="CAJJDO010000037">
    <property type="protein sequence ID" value="CAD8161929.1"/>
    <property type="molecule type" value="Genomic_DNA"/>
</dbReference>
<protein>
    <submittedName>
        <fullName evidence="1">Uncharacterized protein</fullName>
    </submittedName>
</protein>
<keyword evidence="2" id="KW-1185">Reference proteome</keyword>
<gene>
    <name evidence="1" type="ORF">PPENT_87.1.T0370099</name>
</gene>
<organism evidence="1 2">
    <name type="scientific">Paramecium pentaurelia</name>
    <dbReference type="NCBI Taxonomy" id="43138"/>
    <lineage>
        <taxon>Eukaryota</taxon>
        <taxon>Sar</taxon>
        <taxon>Alveolata</taxon>
        <taxon>Ciliophora</taxon>
        <taxon>Intramacronucleata</taxon>
        <taxon>Oligohymenophorea</taxon>
        <taxon>Peniculida</taxon>
        <taxon>Parameciidae</taxon>
        <taxon>Paramecium</taxon>
    </lineage>
</organism>
<reference evidence="1" key="1">
    <citation type="submission" date="2021-01" db="EMBL/GenBank/DDBJ databases">
        <authorList>
            <consortium name="Genoscope - CEA"/>
            <person name="William W."/>
        </authorList>
    </citation>
    <scope>NUCLEOTIDE SEQUENCE</scope>
</reference>
<sequence>MNQFCQVEQNINKDILKQFEGQLRNYCKINVKNNQDHQTQLVSQELEIYIPSSNYKLLIKSEDVEIQNNLIDLSQAREFKQNIHKLNHKFCLNAYINRRYISNLIQKLSQL</sequence>
<comment type="caution">
    <text evidence="1">The sequence shown here is derived from an EMBL/GenBank/DDBJ whole genome shotgun (WGS) entry which is preliminary data.</text>
</comment>
<evidence type="ECO:0000313" key="2">
    <source>
        <dbReference type="Proteomes" id="UP000689195"/>
    </source>
</evidence>